<dbReference type="CDD" id="cd00303">
    <property type="entry name" value="retropepsin_like"/>
    <property type="match status" value="1"/>
</dbReference>
<keyword evidence="2" id="KW-1185">Reference proteome</keyword>
<dbReference type="AlphaFoldDB" id="A0ABD1BT38"/>
<name>A0ABD1BT38_CARAN</name>
<dbReference type="InterPro" id="IPR021109">
    <property type="entry name" value="Peptidase_aspartic_dom_sf"/>
</dbReference>
<dbReference type="PANTHER" id="PTHR33067">
    <property type="entry name" value="RNA-DIRECTED DNA POLYMERASE-RELATED"/>
    <property type="match status" value="1"/>
</dbReference>
<dbReference type="Pfam" id="PF13650">
    <property type="entry name" value="Asp_protease_2"/>
    <property type="match status" value="1"/>
</dbReference>
<gene>
    <name evidence="1" type="ORF">V5N11_005980</name>
</gene>
<dbReference type="EMBL" id="JBANAX010000155">
    <property type="protein sequence ID" value="KAL1220354.1"/>
    <property type="molecule type" value="Genomic_DNA"/>
</dbReference>
<comment type="caution">
    <text evidence="1">The sequence shown here is derived from an EMBL/GenBank/DDBJ whole genome shotgun (WGS) entry which is preliminary data.</text>
</comment>
<evidence type="ECO:0008006" key="3">
    <source>
        <dbReference type="Google" id="ProtNLM"/>
    </source>
</evidence>
<protein>
    <recommendedName>
        <fullName evidence="3">Aspartic peptidase DDI1-type domain-containing protein</fullName>
    </recommendedName>
</protein>
<sequence>MDEARCKAMMDRPIVELPLIDVIKMSPVIRRYVKRMITTDLNVEQGAKIITAHVSDVIHNKIPEKLPYPGSFVLDCTVFDEKFGRALCDLGSSVSLMPRSVASQLGMTDLRPTRIILILAYRSVRIPDGILEDVPVKIGGCLILIDFIVLTYEDEPKDPLILGRPFLATAGAMIDVKNGSIGLNVSDHMMNFEMDKVRKTPTIDCQDFFVETSTDITAGYVKELGRIEQVNKQASEFED</sequence>
<accession>A0ABD1BT38</accession>
<organism evidence="1 2">
    <name type="scientific">Cardamine amara subsp. amara</name>
    <dbReference type="NCBI Taxonomy" id="228776"/>
    <lineage>
        <taxon>Eukaryota</taxon>
        <taxon>Viridiplantae</taxon>
        <taxon>Streptophyta</taxon>
        <taxon>Embryophyta</taxon>
        <taxon>Tracheophyta</taxon>
        <taxon>Spermatophyta</taxon>
        <taxon>Magnoliopsida</taxon>
        <taxon>eudicotyledons</taxon>
        <taxon>Gunneridae</taxon>
        <taxon>Pentapetalae</taxon>
        <taxon>rosids</taxon>
        <taxon>malvids</taxon>
        <taxon>Brassicales</taxon>
        <taxon>Brassicaceae</taxon>
        <taxon>Cardamineae</taxon>
        <taxon>Cardamine</taxon>
    </lineage>
</organism>
<evidence type="ECO:0000313" key="2">
    <source>
        <dbReference type="Proteomes" id="UP001558713"/>
    </source>
</evidence>
<proteinExistence type="predicted"/>
<dbReference type="PANTHER" id="PTHR33067:SF31">
    <property type="entry name" value="RNA-DIRECTED DNA POLYMERASE"/>
    <property type="match status" value="1"/>
</dbReference>
<evidence type="ECO:0000313" key="1">
    <source>
        <dbReference type="EMBL" id="KAL1220354.1"/>
    </source>
</evidence>
<dbReference type="SUPFAM" id="SSF50630">
    <property type="entry name" value="Acid proteases"/>
    <property type="match status" value="1"/>
</dbReference>
<dbReference type="Gene3D" id="2.40.70.10">
    <property type="entry name" value="Acid Proteases"/>
    <property type="match status" value="1"/>
</dbReference>
<reference evidence="1 2" key="1">
    <citation type="submission" date="2024-04" db="EMBL/GenBank/DDBJ databases">
        <title>Genome assembly C_amara_ONT_v2.</title>
        <authorList>
            <person name="Yant L."/>
            <person name="Moore C."/>
            <person name="Slenker M."/>
        </authorList>
    </citation>
    <scope>NUCLEOTIDE SEQUENCE [LARGE SCALE GENOMIC DNA]</scope>
    <source>
        <tissue evidence="1">Leaf</tissue>
    </source>
</reference>
<dbReference type="Proteomes" id="UP001558713">
    <property type="component" value="Unassembled WGS sequence"/>
</dbReference>